<dbReference type="RefSeq" id="WP_256707342.1">
    <property type="nucleotide sequence ID" value="NZ_CP101914.1"/>
</dbReference>
<feature type="transmembrane region" description="Helical" evidence="8">
    <location>
        <begin position="264"/>
        <end position="287"/>
    </location>
</feature>
<dbReference type="InterPro" id="IPR035906">
    <property type="entry name" value="MetI-like_sf"/>
</dbReference>
<dbReference type="Pfam" id="PF00528">
    <property type="entry name" value="BPD_transp_1"/>
    <property type="match status" value="2"/>
</dbReference>
<dbReference type="EMBL" id="CP101914">
    <property type="protein sequence ID" value="UUI02068.1"/>
    <property type="molecule type" value="Genomic_DNA"/>
</dbReference>
<protein>
    <submittedName>
        <fullName evidence="10">Iron ABC transporter permease</fullName>
    </submittedName>
</protein>
<evidence type="ECO:0000313" key="10">
    <source>
        <dbReference type="EMBL" id="UUI02068.1"/>
    </source>
</evidence>
<name>A0ABY5JP38_9BACI</name>
<evidence type="ECO:0000256" key="8">
    <source>
        <dbReference type="RuleBase" id="RU363032"/>
    </source>
</evidence>
<dbReference type="InterPro" id="IPR000515">
    <property type="entry name" value="MetI-like"/>
</dbReference>
<evidence type="ECO:0000256" key="1">
    <source>
        <dbReference type="ARBA" id="ARBA00004429"/>
    </source>
</evidence>
<evidence type="ECO:0000256" key="7">
    <source>
        <dbReference type="ARBA" id="ARBA00023136"/>
    </source>
</evidence>
<feature type="transmembrane region" description="Helical" evidence="8">
    <location>
        <begin position="404"/>
        <end position="424"/>
    </location>
</feature>
<keyword evidence="4" id="KW-0997">Cell inner membrane</keyword>
<dbReference type="PANTHER" id="PTHR43357">
    <property type="entry name" value="INNER MEMBRANE ABC TRANSPORTER PERMEASE PROTEIN YDCV"/>
    <property type="match status" value="1"/>
</dbReference>
<feature type="transmembrane region" description="Helical" evidence="8">
    <location>
        <begin position="209"/>
        <end position="234"/>
    </location>
</feature>
<gene>
    <name evidence="10" type="ORF">NP439_18775</name>
</gene>
<feature type="domain" description="ABC transmembrane type-1" evidence="9">
    <location>
        <begin position="371"/>
        <end position="558"/>
    </location>
</feature>
<dbReference type="Gene3D" id="1.10.3720.10">
    <property type="entry name" value="MetI-like"/>
    <property type="match status" value="2"/>
</dbReference>
<feature type="transmembrane region" description="Helical" evidence="8">
    <location>
        <begin position="538"/>
        <end position="558"/>
    </location>
</feature>
<evidence type="ECO:0000256" key="2">
    <source>
        <dbReference type="ARBA" id="ARBA00022448"/>
    </source>
</evidence>
<dbReference type="PANTHER" id="PTHR43357:SF3">
    <property type="entry name" value="FE(3+)-TRANSPORT SYSTEM PERMEASE PROTEIN FBPB 2"/>
    <property type="match status" value="1"/>
</dbReference>
<evidence type="ECO:0000256" key="6">
    <source>
        <dbReference type="ARBA" id="ARBA00022989"/>
    </source>
</evidence>
<proteinExistence type="inferred from homology"/>
<feature type="transmembrane region" description="Helical" evidence="8">
    <location>
        <begin position="468"/>
        <end position="484"/>
    </location>
</feature>
<evidence type="ECO:0000313" key="11">
    <source>
        <dbReference type="Proteomes" id="UP001059773"/>
    </source>
</evidence>
<dbReference type="PROSITE" id="PS50928">
    <property type="entry name" value="ABC_TM1"/>
    <property type="match status" value="2"/>
</dbReference>
<feature type="transmembrane region" description="Helical" evidence="8">
    <location>
        <begin position="165"/>
        <end position="188"/>
    </location>
</feature>
<organism evidence="10 11">
    <name type="scientific">Oceanobacillus jeddahense</name>
    <dbReference type="NCBI Taxonomy" id="1462527"/>
    <lineage>
        <taxon>Bacteria</taxon>
        <taxon>Bacillati</taxon>
        <taxon>Bacillota</taxon>
        <taxon>Bacilli</taxon>
        <taxon>Bacillales</taxon>
        <taxon>Bacillaceae</taxon>
        <taxon>Oceanobacillus</taxon>
    </lineage>
</organism>
<accession>A0ABY5JP38</accession>
<keyword evidence="6 8" id="KW-1133">Transmembrane helix</keyword>
<comment type="similarity">
    <text evidence="8">Belongs to the binding-protein-dependent transport system permease family.</text>
</comment>
<keyword evidence="2 8" id="KW-0813">Transport</keyword>
<reference evidence="10" key="1">
    <citation type="submission" date="2022-07" db="EMBL/GenBank/DDBJ databases">
        <title>FELIX.</title>
        <authorList>
            <person name="Wan K.H."/>
            <person name="Park S."/>
            <person name="Lawrence Q."/>
            <person name="Eichenberger J.P."/>
            <person name="Booth B.W."/>
            <person name="Piaggio A.J."/>
            <person name="Chandler J.C."/>
            <person name="Franklin A.B."/>
            <person name="Celniker S.E."/>
        </authorList>
    </citation>
    <scope>NUCLEOTIDE SEQUENCE</scope>
    <source>
        <strain evidence="10">QA-1986 374</strain>
    </source>
</reference>
<dbReference type="Proteomes" id="UP001059773">
    <property type="component" value="Chromosome"/>
</dbReference>
<evidence type="ECO:0000259" key="9">
    <source>
        <dbReference type="PROSITE" id="PS50928"/>
    </source>
</evidence>
<keyword evidence="7 8" id="KW-0472">Membrane</keyword>
<evidence type="ECO:0000256" key="5">
    <source>
        <dbReference type="ARBA" id="ARBA00022692"/>
    </source>
</evidence>
<feature type="transmembrane region" description="Helical" evidence="8">
    <location>
        <begin position="375"/>
        <end position="397"/>
    </location>
</feature>
<feature type="transmembrane region" description="Helical" evidence="8">
    <location>
        <begin position="315"/>
        <end position="343"/>
    </location>
</feature>
<dbReference type="SUPFAM" id="SSF161098">
    <property type="entry name" value="MetI-like"/>
    <property type="match status" value="2"/>
</dbReference>
<dbReference type="CDD" id="cd06261">
    <property type="entry name" value="TM_PBP2"/>
    <property type="match status" value="2"/>
</dbReference>
<feature type="transmembrane region" description="Helical" evidence="8">
    <location>
        <begin position="121"/>
        <end position="145"/>
    </location>
</feature>
<feature type="transmembrane region" description="Helical" evidence="8">
    <location>
        <begin position="12"/>
        <end position="38"/>
    </location>
</feature>
<evidence type="ECO:0000256" key="4">
    <source>
        <dbReference type="ARBA" id="ARBA00022519"/>
    </source>
</evidence>
<comment type="subcellular location">
    <subcellularLocation>
        <location evidence="1">Cell inner membrane</location>
        <topology evidence="1">Multi-pass membrane protein</topology>
    </subcellularLocation>
    <subcellularLocation>
        <location evidence="8">Cell membrane</location>
        <topology evidence="8">Multi-pass membrane protein</topology>
    </subcellularLocation>
</comment>
<feature type="transmembrane region" description="Helical" evidence="8">
    <location>
        <begin position="514"/>
        <end position="532"/>
    </location>
</feature>
<keyword evidence="11" id="KW-1185">Reference proteome</keyword>
<keyword evidence="3" id="KW-1003">Cell membrane</keyword>
<feature type="domain" description="ABC transmembrane type-1" evidence="9">
    <location>
        <begin position="83"/>
        <end position="288"/>
    </location>
</feature>
<feature type="transmembrane region" description="Helical" evidence="8">
    <location>
        <begin position="430"/>
        <end position="447"/>
    </location>
</feature>
<feature type="transmembrane region" description="Helical" evidence="8">
    <location>
        <begin position="87"/>
        <end position="109"/>
    </location>
</feature>
<keyword evidence="5 8" id="KW-0812">Transmembrane</keyword>
<evidence type="ECO:0000256" key="3">
    <source>
        <dbReference type="ARBA" id="ARBA00022475"/>
    </source>
</evidence>
<sequence>MKKIKENFNGLGILKILVYVFFLLFLVIPLLSIFLVSFTDEPINIFGSLISLETLQTTINQFQNATLDNFTAIFQNSTYFASLKNSLYLAITVSLIVMVICIPIAYGIARTKMPFKKTISALCTIPLVIPTFISGYSFIIMFGRSGWATQIYQYFGGEGFFIDPYSMTGIAIVQIFFFFPYALWPMVAAFKVSDISLEEASRNMGAKSWLTFSTVTMPLVIPGMLSTALVIFAVSFSDFGTPIILAPTDLNLIVVEAYREISGFFNWGGAAILTVVMIAIAGLAYWLQNYFTKNMNYGSVSGKPKQIKLNDNKMLTIPLFVFSSLIIIVPLLSLLTVLLQSIATTWGRGLLPNGYTLEHYQTIFTSSLGNIQNSIVLALGALVISVVVSAAVAYFVVRHRSTALDFVTTVPLIVPGIAVGIALIQTFNTAPLQLTGTAFILIVAYAMRRLPYMVRSTMSTMKSIKADIEEAAINLGASTFTALLTVVGPLMLPGIAAGAILVFVTVIKETSISILMAPASWAPMSLAIFQNVMRAEYYSAAAMSIVLVVIVIVFQLIAEKLTNRSEKKMK</sequence>